<evidence type="ECO:0000313" key="2">
    <source>
        <dbReference type="EMBL" id="CTQ70180.1"/>
    </source>
</evidence>
<gene>
    <name evidence="2" type="ORF">LAX5112_02396</name>
</gene>
<evidence type="ECO:0000313" key="3">
    <source>
        <dbReference type="Proteomes" id="UP000053235"/>
    </source>
</evidence>
<dbReference type="Proteomes" id="UP000053235">
    <property type="component" value="Unassembled WGS sequence"/>
</dbReference>
<proteinExistence type="predicted"/>
<dbReference type="OrthoDB" id="9778090at2"/>
<organism evidence="2 3">
    <name type="scientific">Roseibium alexandrii</name>
    <dbReference type="NCBI Taxonomy" id="388408"/>
    <lineage>
        <taxon>Bacteria</taxon>
        <taxon>Pseudomonadati</taxon>
        <taxon>Pseudomonadota</taxon>
        <taxon>Alphaproteobacteria</taxon>
        <taxon>Hyphomicrobiales</taxon>
        <taxon>Stappiaceae</taxon>
        <taxon>Roseibium</taxon>
    </lineage>
</organism>
<accession>A0A0M7A7H0</accession>
<dbReference type="RefSeq" id="WP_055672013.1">
    <property type="nucleotide sequence ID" value="NZ_CXWD01000008.1"/>
</dbReference>
<name>A0A0M7A7H0_9HYPH</name>
<protein>
    <recommendedName>
        <fullName evidence="1">SAP domain-containing protein</fullName>
    </recommendedName>
</protein>
<dbReference type="InterPro" id="IPR003034">
    <property type="entry name" value="SAP_dom"/>
</dbReference>
<dbReference type="PROSITE" id="PS50800">
    <property type="entry name" value="SAP"/>
    <property type="match status" value="1"/>
</dbReference>
<keyword evidence="3" id="KW-1185">Reference proteome</keyword>
<dbReference type="AlphaFoldDB" id="A0A0M7A7H0"/>
<evidence type="ECO:0000259" key="1">
    <source>
        <dbReference type="PROSITE" id="PS50800"/>
    </source>
</evidence>
<reference evidence="3" key="1">
    <citation type="submission" date="2015-07" db="EMBL/GenBank/DDBJ databases">
        <authorList>
            <person name="Rodrigo-Torres Lidia"/>
            <person name="Arahal R.David."/>
        </authorList>
    </citation>
    <scope>NUCLEOTIDE SEQUENCE [LARGE SCALE GENOMIC DNA]</scope>
    <source>
        <strain evidence="3">CECT 5112</strain>
    </source>
</reference>
<sequence>MTETDLDLIEGSIYFLKIPELKQLLTDAGIKPTGSKQTMINSLIAYVKGDSTRPSAPQFTDGERALRQKANQYDPTVFIVPGVYTNNRKSRELFLTLIGRHFSFTTYGMDWIKDRWAEGTCPTYQAFAEFWQEEYLRRKNNGAFKSKQTLQRVQFFRAMKDRNLSKGELEDAWAREREHHATRAIASIRMIIENRSKA</sequence>
<feature type="domain" description="SAP" evidence="1">
    <location>
        <begin position="13"/>
        <end position="47"/>
    </location>
</feature>
<dbReference type="EMBL" id="CXWD01000008">
    <property type="protein sequence ID" value="CTQ70180.1"/>
    <property type="molecule type" value="Genomic_DNA"/>
</dbReference>